<feature type="compositionally biased region" description="Gly residues" evidence="4">
    <location>
        <begin position="1"/>
        <end position="15"/>
    </location>
</feature>
<dbReference type="Proteomes" id="UP000189580">
    <property type="component" value="Chromosome a"/>
</dbReference>
<gene>
    <name evidence="5" type="primary">RPC31</name>
    <name evidence="5" type="ORF">AWJ20_1109</name>
</gene>
<dbReference type="GO" id="GO:0006383">
    <property type="term" value="P:transcription by RNA polymerase III"/>
    <property type="evidence" value="ECO:0007669"/>
    <property type="project" value="InterPro"/>
</dbReference>
<dbReference type="PANTHER" id="PTHR15367">
    <property type="entry name" value="DNA-DIRECTED RNA POLYMERASE III"/>
    <property type="match status" value="1"/>
</dbReference>
<dbReference type="PANTHER" id="PTHR15367:SF2">
    <property type="entry name" value="DNA-DIRECTED RNA POLYMERASE III SUBUNIT"/>
    <property type="match status" value="1"/>
</dbReference>
<evidence type="ECO:0000256" key="3">
    <source>
        <dbReference type="ARBA" id="ARBA00023242"/>
    </source>
</evidence>
<reference evidence="5 6" key="1">
    <citation type="submission" date="2016-02" db="EMBL/GenBank/DDBJ databases">
        <title>Complete genome sequence and transcriptome regulation of the pentose utilising yeast Sugiyamaella lignohabitans.</title>
        <authorList>
            <person name="Bellasio M."/>
            <person name="Peymann A."/>
            <person name="Valli M."/>
            <person name="Sipitzky M."/>
            <person name="Graf A."/>
            <person name="Sauer M."/>
            <person name="Marx H."/>
            <person name="Mattanovich D."/>
        </authorList>
    </citation>
    <scope>NUCLEOTIDE SEQUENCE [LARGE SCALE GENOMIC DNA]</scope>
    <source>
        <strain evidence="5 6">CBS 10342</strain>
    </source>
</reference>
<comment type="subcellular location">
    <subcellularLocation>
        <location evidence="1">Nucleus</location>
    </subcellularLocation>
</comment>
<accession>A0A161HJF4</accession>
<dbReference type="Pfam" id="PF11705">
    <property type="entry name" value="RNA_pol_3_Rpc31"/>
    <property type="match status" value="1"/>
</dbReference>
<organism evidence="5 6">
    <name type="scientific">Sugiyamaella lignohabitans</name>
    <dbReference type="NCBI Taxonomy" id="796027"/>
    <lineage>
        <taxon>Eukaryota</taxon>
        <taxon>Fungi</taxon>
        <taxon>Dikarya</taxon>
        <taxon>Ascomycota</taxon>
        <taxon>Saccharomycotina</taxon>
        <taxon>Dipodascomycetes</taxon>
        <taxon>Dipodascales</taxon>
        <taxon>Trichomonascaceae</taxon>
        <taxon>Sugiyamaella</taxon>
    </lineage>
</organism>
<dbReference type="AlphaFoldDB" id="A0A161HJF4"/>
<keyword evidence="3" id="KW-0539">Nucleus</keyword>
<comment type="similarity">
    <text evidence="2">Belongs to the eukaryotic RPC7 RNA polymerase subunit family.</text>
</comment>
<dbReference type="GeneID" id="30032875"/>
<protein>
    <submittedName>
        <fullName evidence="5">Rpc31p</fullName>
    </submittedName>
</protein>
<dbReference type="RefSeq" id="XP_018735314.1">
    <property type="nucleotide sequence ID" value="XM_018877963.1"/>
</dbReference>
<proteinExistence type="inferred from homology"/>
<feature type="region of interest" description="Disordered" evidence="4">
    <location>
        <begin position="1"/>
        <end position="33"/>
    </location>
</feature>
<sequence length="118" mass="13208">MSFRGGRGGGGGRGGAQMSHMFANPDLKPDFTPSERYPKTILPVQAEGTNHERQVVAQYLKLRADIRDGPLYTGSSTKKGRVVVEVEQNVNDGIKRYTDRYIKKRKIGRSVDEHPYSK</sequence>
<evidence type="ECO:0000256" key="1">
    <source>
        <dbReference type="ARBA" id="ARBA00004123"/>
    </source>
</evidence>
<evidence type="ECO:0000313" key="5">
    <source>
        <dbReference type="EMBL" id="ANB12837.1"/>
    </source>
</evidence>
<dbReference type="InterPro" id="IPR024661">
    <property type="entry name" value="RNA_pol_III_Rpc31"/>
</dbReference>
<dbReference type="KEGG" id="slb:AWJ20_1109"/>
<name>A0A161HJF4_9ASCO</name>
<dbReference type="EMBL" id="CP014501">
    <property type="protein sequence ID" value="ANB12837.1"/>
    <property type="molecule type" value="Genomic_DNA"/>
</dbReference>
<evidence type="ECO:0000313" key="6">
    <source>
        <dbReference type="Proteomes" id="UP000189580"/>
    </source>
</evidence>
<evidence type="ECO:0000256" key="4">
    <source>
        <dbReference type="SAM" id="MobiDB-lite"/>
    </source>
</evidence>
<evidence type="ECO:0000256" key="2">
    <source>
        <dbReference type="ARBA" id="ARBA00008352"/>
    </source>
</evidence>
<keyword evidence="6" id="KW-1185">Reference proteome</keyword>
<dbReference type="OrthoDB" id="5377312at2759"/>
<dbReference type="GO" id="GO:0005666">
    <property type="term" value="C:RNA polymerase III complex"/>
    <property type="evidence" value="ECO:0007669"/>
    <property type="project" value="TreeGrafter"/>
</dbReference>